<evidence type="ECO:0000256" key="9">
    <source>
        <dbReference type="PIRSR" id="PIRSR005943-1"/>
    </source>
</evidence>
<dbReference type="PANTHER" id="PTHR43816">
    <property type="entry name" value="NICOTINAMIDE PHOSPHORIBOSYLTRANSFERASE"/>
    <property type="match status" value="1"/>
</dbReference>
<dbReference type="SUPFAM" id="SSF51690">
    <property type="entry name" value="Nicotinate/Quinolinate PRTase C-terminal domain-like"/>
    <property type="match status" value="1"/>
</dbReference>
<evidence type="ECO:0000313" key="13">
    <source>
        <dbReference type="Proteomes" id="UP000033103"/>
    </source>
</evidence>
<evidence type="ECO:0000256" key="7">
    <source>
        <dbReference type="ARBA" id="ARBA00035036"/>
    </source>
</evidence>
<keyword evidence="4 12" id="KW-0808">Transferase</keyword>
<dbReference type="PANTHER" id="PTHR43816:SF1">
    <property type="entry name" value="NICOTINAMIDE PHOSPHORIBOSYLTRANSFERASE"/>
    <property type="match status" value="1"/>
</dbReference>
<dbReference type="Gene3D" id="3.20.20.70">
    <property type="entry name" value="Aldolase class I"/>
    <property type="match status" value="1"/>
</dbReference>
<keyword evidence="13" id="KW-1185">Reference proteome</keyword>
<dbReference type="GO" id="GO:0009435">
    <property type="term" value="P:NAD+ biosynthetic process"/>
    <property type="evidence" value="ECO:0007669"/>
    <property type="project" value="InterPro"/>
</dbReference>
<dbReference type="RefSeq" id="WP_046328713.1">
    <property type="nucleotide sequence ID" value="NZ_CP011280.1"/>
</dbReference>
<keyword evidence="3 12" id="KW-0328">Glycosyltransferase</keyword>
<evidence type="ECO:0000259" key="11">
    <source>
        <dbReference type="Pfam" id="PF18127"/>
    </source>
</evidence>
<evidence type="ECO:0000256" key="1">
    <source>
        <dbReference type="ARBA" id="ARBA00010897"/>
    </source>
</evidence>
<feature type="binding site" evidence="9">
    <location>
        <position position="227"/>
    </location>
    <ligand>
        <name>diphosphate</name>
        <dbReference type="ChEBI" id="CHEBI:33019"/>
    </ligand>
</feature>
<evidence type="ECO:0000259" key="10">
    <source>
        <dbReference type="Pfam" id="PF04095"/>
    </source>
</evidence>
<dbReference type="SMR" id="A0A0E3ZA28"/>
<dbReference type="OrthoDB" id="394882at2"/>
<reference evidence="12 13" key="1">
    <citation type="journal article" date="2012" name="BMC Genomics">
        <title>Genomic sequence analysis and characterization of Sneathia amnii sp. nov.</title>
        <authorList>
            <consortium name="Vaginal Microbiome Consortium (additional members)"/>
            <person name="Harwich M.D.Jr."/>
            <person name="Serrano M.G."/>
            <person name="Fettweis J.M."/>
            <person name="Alves J.M."/>
            <person name="Reimers M.A."/>
            <person name="Buck G.A."/>
            <person name="Jefferson K.K."/>
        </authorList>
    </citation>
    <scope>NUCLEOTIDE SEQUENCE [LARGE SCALE GENOMIC DNA]</scope>
    <source>
        <strain evidence="12 13">SN35</strain>
    </source>
</reference>
<dbReference type="GO" id="GO:0047280">
    <property type="term" value="F:nicotinamide phosphoribosyltransferase activity"/>
    <property type="evidence" value="ECO:0007669"/>
    <property type="project" value="UniProtKB-EC"/>
</dbReference>
<dbReference type="InterPro" id="IPR041525">
    <property type="entry name" value="N/Namide_PRibTrfase"/>
</dbReference>
<feature type="domain" description="Nicotinate/nicotinamide phosphoribosyltransferase" evidence="10">
    <location>
        <begin position="170"/>
        <end position="432"/>
    </location>
</feature>
<dbReference type="InterPro" id="IPR041529">
    <property type="entry name" value="DUF5598"/>
</dbReference>
<evidence type="ECO:0000256" key="6">
    <source>
        <dbReference type="ARBA" id="ARBA00035024"/>
    </source>
</evidence>
<evidence type="ECO:0000313" key="12">
    <source>
        <dbReference type="EMBL" id="AKC95607.1"/>
    </source>
</evidence>
<dbReference type="EC" id="2.4.2.12" evidence="6"/>
<dbReference type="InterPro" id="IPR013785">
    <property type="entry name" value="Aldolase_TIM"/>
</dbReference>
<accession>A0A0E3ZA28</accession>
<feature type="binding site" evidence="9">
    <location>
        <begin position="330"/>
        <end position="331"/>
    </location>
    <ligand>
        <name>beta-nicotinamide D-ribonucleotide</name>
        <dbReference type="ChEBI" id="CHEBI:14649"/>
    </ligand>
</feature>
<evidence type="ECO:0000256" key="4">
    <source>
        <dbReference type="ARBA" id="ARBA00022679"/>
    </source>
</evidence>
<organism evidence="12 13">
    <name type="scientific">Sneathia vaginalis</name>
    <dbReference type="NCBI Taxonomy" id="187101"/>
    <lineage>
        <taxon>Bacteria</taxon>
        <taxon>Fusobacteriati</taxon>
        <taxon>Fusobacteriota</taxon>
        <taxon>Fusobacteriia</taxon>
        <taxon>Fusobacteriales</taxon>
        <taxon>Leptotrichiaceae</taxon>
        <taxon>Sneathia</taxon>
    </lineage>
</organism>
<dbReference type="Proteomes" id="UP000033103">
    <property type="component" value="Chromosome"/>
</dbReference>
<evidence type="ECO:0000256" key="8">
    <source>
        <dbReference type="ARBA" id="ARBA00047835"/>
    </source>
</evidence>
<proteinExistence type="inferred from homology"/>
<dbReference type="NCBIfam" id="NF006629">
    <property type="entry name" value="PRK09198.1"/>
    <property type="match status" value="1"/>
</dbReference>
<feature type="binding site" evidence="9">
    <location>
        <position position="289"/>
    </location>
    <ligand>
        <name>diphosphate</name>
        <dbReference type="ChEBI" id="CHEBI:33019"/>
    </ligand>
</feature>
<feature type="binding site" evidence="9">
    <location>
        <position position="374"/>
    </location>
    <ligand>
        <name>beta-nicotinamide D-ribonucleotide</name>
        <dbReference type="ChEBI" id="CHEBI:14649"/>
    </ligand>
</feature>
<feature type="binding site" evidence="9">
    <location>
        <position position="361"/>
    </location>
    <ligand>
        <name>beta-nicotinamide D-ribonucleotide</name>
        <dbReference type="ChEBI" id="CHEBI:14649"/>
    </ligand>
</feature>
<dbReference type="HOGENOM" id="CLU_012550_2_0_0"/>
<dbReference type="KEGG" id="sns:VC03_03640"/>
<comment type="similarity">
    <text evidence="1">Belongs to the NAPRTase family.</text>
</comment>
<dbReference type="PATRIC" id="fig|1069640.6.peg.718"/>
<evidence type="ECO:0000256" key="3">
    <source>
        <dbReference type="ARBA" id="ARBA00022676"/>
    </source>
</evidence>
<dbReference type="EMBL" id="CP011280">
    <property type="protein sequence ID" value="AKC95607.1"/>
    <property type="molecule type" value="Genomic_DNA"/>
</dbReference>
<dbReference type="AlphaFoldDB" id="A0A0E3ZA28"/>
<dbReference type="STRING" id="187101.VC03_03640"/>
<comment type="pathway">
    <text evidence="5">Cofactor biosynthesis; NAD(+) biosynthesis; nicotinamide D-ribonucleotide from 5-phospho-alpha-D-ribose 1-diphosphate and nicotinamide: step 1/1.</text>
</comment>
<feature type="binding site" evidence="9">
    <location>
        <position position="201"/>
    </location>
    <ligand>
        <name>beta-nicotinamide D-ribonucleotide</name>
        <dbReference type="ChEBI" id="CHEBI:14649"/>
    </ligand>
</feature>
<dbReference type="InterPro" id="IPR036068">
    <property type="entry name" value="Nicotinate_pribotase-like_C"/>
</dbReference>
<dbReference type="Pfam" id="PF18127">
    <property type="entry name" value="NAMPT_N"/>
    <property type="match status" value="1"/>
</dbReference>
<evidence type="ECO:0000256" key="2">
    <source>
        <dbReference type="ARBA" id="ARBA00022642"/>
    </source>
</evidence>
<comment type="catalytic activity">
    <reaction evidence="8">
        <text>beta-nicotinamide D-ribonucleotide + diphosphate = 5-phospho-alpha-D-ribose 1-diphosphate + nicotinamide + H(+)</text>
        <dbReference type="Rhea" id="RHEA:16149"/>
        <dbReference type="ChEBI" id="CHEBI:14649"/>
        <dbReference type="ChEBI" id="CHEBI:15378"/>
        <dbReference type="ChEBI" id="CHEBI:17154"/>
        <dbReference type="ChEBI" id="CHEBI:33019"/>
        <dbReference type="ChEBI" id="CHEBI:58017"/>
        <dbReference type="EC" id="2.4.2.12"/>
    </reaction>
    <physiologicalReaction direction="right-to-left" evidence="8">
        <dbReference type="Rhea" id="RHEA:16151"/>
    </physiologicalReaction>
</comment>
<feature type="binding site" evidence="9">
    <location>
        <begin position="289"/>
        <end position="291"/>
    </location>
    <ligand>
        <name>beta-nicotinamide D-ribonucleotide</name>
        <dbReference type="ChEBI" id="CHEBI:14649"/>
    </ligand>
</feature>
<dbReference type="InterPro" id="IPR016471">
    <property type="entry name" value="Nicotinamide_PRibTrfase"/>
</dbReference>
<dbReference type="PIRSF" id="PIRSF005943">
    <property type="entry name" value="NMPRT"/>
    <property type="match status" value="1"/>
</dbReference>
<gene>
    <name evidence="12" type="ORF">VC03_03640</name>
</gene>
<name>A0A0E3ZA28_9FUSO</name>
<feature type="domain" description="Nicotinamide phosphoribosyltransferase N-terminal" evidence="11">
    <location>
        <begin position="4"/>
        <end position="97"/>
    </location>
</feature>
<feature type="binding site" evidence="9">
    <location>
        <position position="178"/>
    </location>
    <ligand>
        <name>diphosphate</name>
        <dbReference type="ChEBI" id="CHEBI:33019"/>
    </ligand>
</feature>
<protein>
    <recommendedName>
        <fullName evidence="7">Nicotinamide phosphoribosyltransferase</fullName>
        <ecNumber evidence="6">2.4.2.12</ecNumber>
    </recommendedName>
</protein>
<sequence length="475" mass="54173">MSRNLVLDCDSYKVTHPKQYPEGMTYMHSYIESRGGLYGYTKFFGLQYYLKKYLSKKVTKEMVDEAEEIFKLHGVPFDRSGWDYIVNELDGHLPLRIRAVPEGAIIPNHNVLVTIESTCEKTPWLVSWLEPLILKVWYPTTVATYSFKTKQIIRHFLDITSDNTESELPFKFHDFGYRGASSEETAAIGGLAHLTNFKGTDNINSLELGRRYYSCPMPGFSIPAAEHSTVTSWGRDKEKDAMKHIIEAFPNNPVSVVCDSYNFFSAVENIICKDLKDIIEKRTFPVIVRPDSGDAIANVLFVLEKLDDAYGSVVNSKGYKVLNHTRIIQGDNVHEDTTWDILKSVCDSGYAIDNIALGCGGSLLQGNEHSSMNRDTHKFAMKCSCVKVKDKYIDVYKNPITDRGKISKKGRLDLIKNNDGKYISVNISNLPENTYHESSLMETVFENGKILKEYTLDEVRENEEKYYIPELKRIF</sequence>
<keyword evidence="2" id="KW-0662">Pyridine nucleotide biosynthesis</keyword>
<dbReference type="Pfam" id="PF04095">
    <property type="entry name" value="NAPRTase"/>
    <property type="match status" value="1"/>
</dbReference>
<evidence type="ECO:0000256" key="5">
    <source>
        <dbReference type="ARBA" id="ARBA00035007"/>
    </source>
</evidence>